<protein>
    <submittedName>
        <fullName evidence="8">Integrase family protein</fullName>
    </submittedName>
</protein>
<dbReference type="AlphaFoldDB" id="A0AAP6ZU63"/>
<dbReference type="SUPFAM" id="SSF56349">
    <property type="entry name" value="DNA breaking-rejoining enzymes"/>
    <property type="match status" value="1"/>
</dbReference>
<sequence>MAVLTKSHINSLRPRQNKYTVNDTGTGSVSGLRITVQPSGKKTWVVYYKTGKTMSNGRAQQKSVTLGSVDTISLDSARKQATEIAEKTMGASAYLKRRAVEAFEAERNEIDYIKPSVKELFEAYIKDRVDEGTKSVTKIEGYLLRRMPSQLLSMEAREVTMSDVEEALDREFKKDSGWNMALCFVKAAFGFARGTAKMRAYFGLPEYNSIADIRRKRRKIQTGYIPTLADLAQVWVECENFMTPHSANLCRAIIAGCGSRPNEIQNRKWDDIKFVKHDDGDGVSQNIKLLVMPETKMDKPHSIVISELMWELIKTAHSLKDTVGGHQRDWIFPSSNPYLSECVSTAGIANSLRLARSAGKIDCQVTMKHVRHAFSTVLGDNGVRADVIARCQNHSLGSRINERHYGRSVFIAEKLEGSLVWERLLKEAISEYQAKKEAERTANEEMLELALLAS</sequence>
<dbReference type="InterPro" id="IPR002104">
    <property type="entry name" value="Integrase_catalytic"/>
</dbReference>
<dbReference type="InterPro" id="IPR038488">
    <property type="entry name" value="Integrase_DNA-bd_sf"/>
</dbReference>
<dbReference type="Gene3D" id="1.10.150.130">
    <property type="match status" value="1"/>
</dbReference>
<keyword evidence="2" id="KW-0229">DNA integration</keyword>
<feature type="domain" description="Tyr recombinase" evidence="6">
    <location>
        <begin position="251"/>
        <end position="398"/>
    </location>
</feature>
<dbReference type="Gene3D" id="3.30.160.390">
    <property type="entry name" value="Integrase, DNA-binding domain"/>
    <property type="match status" value="1"/>
</dbReference>
<gene>
    <name evidence="8" type="ORF">F0238_26980</name>
</gene>
<proteinExistence type="inferred from homology"/>
<feature type="compositionally biased region" description="Polar residues" evidence="5">
    <location>
        <begin position="7"/>
        <end position="24"/>
    </location>
</feature>
<evidence type="ECO:0000256" key="3">
    <source>
        <dbReference type="ARBA" id="ARBA00023125"/>
    </source>
</evidence>
<dbReference type="GO" id="GO:0006310">
    <property type="term" value="P:DNA recombination"/>
    <property type="evidence" value="ECO:0007669"/>
    <property type="project" value="UniProtKB-KW"/>
</dbReference>
<evidence type="ECO:0000256" key="1">
    <source>
        <dbReference type="ARBA" id="ARBA00008857"/>
    </source>
</evidence>
<dbReference type="EMBL" id="VTXP01000035">
    <property type="protein sequence ID" value="NOJ26340.1"/>
    <property type="molecule type" value="Genomic_DNA"/>
</dbReference>
<name>A0AAP6ZU63_9VIBR</name>
<dbReference type="GO" id="GO:0015074">
    <property type="term" value="P:DNA integration"/>
    <property type="evidence" value="ECO:0007669"/>
    <property type="project" value="UniProtKB-KW"/>
</dbReference>
<keyword evidence="4" id="KW-0233">DNA recombination</keyword>
<dbReference type="InterPro" id="IPR025166">
    <property type="entry name" value="Integrase_DNA_bind_dom"/>
</dbReference>
<evidence type="ECO:0000256" key="2">
    <source>
        <dbReference type="ARBA" id="ARBA00022908"/>
    </source>
</evidence>
<evidence type="ECO:0000256" key="5">
    <source>
        <dbReference type="SAM" id="MobiDB-lite"/>
    </source>
</evidence>
<organism evidence="8 9">
    <name type="scientific">Vibrio coralliilyticus</name>
    <dbReference type="NCBI Taxonomy" id="190893"/>
    <lineage>
        <taxon>Bacteria</taxon>
        <taxon>Pseudomonadati</taxon>
        <taxon>Pseudomonadota</taxon>
        <taxon>Gammaproteobacteria</taxon>
        <taxon>Vibrionales</taxon>
        <taxon>Vibrionaceae</taxon>
        <taxon>Vibrio</taxon>
    </lineage>
</organism>
<dbReference type="InterPro" id="IPR013762">
    <property type="entry name" value="Integrase-like_cat_sf"/>
</dbReference>
<dbReference type="Proteomes" id="UP000576645">
    <property type="component" value="Unassembled WGS sequence"/>
</dbReference>
<evidence type="ECO:0000313" key="8">
    <source>
        <dbReference type="EMBL" id="NOJ26340.1"/>
    </source>
</evidence>
<comment type="similarity">
    <text evidence="1">Belongs to the 'phage' integrase family.</text>
</comment>
<dbReference type="Pfam" id="PF00589">
    <property type="entry name" value="Phage_integrase"/>
    <property type="match status" value="1"/>
</dbReference>
<dbReference type="InterPro" id="IPR010998">
    <property type="entry name" value="Integrase_recombinase_N"/>
</dbReference>
<evidence type="ECO:0000256" key="4">
    <source>
        <dbReference type="ARBA" id="ARBA00023172"/>
    </source>
</evidence>
<dbReference type="GO" id="GO:0003677">
    <property type="term" value="F:DNA binding"/>
    <property type="evidence" value="ECO:0007669"/>
    <property type="project" value="UniProtKB-KW"/>
</dbReference>
<dbReference type="InterPro" id="IPR050808">
    <property type="entry name" value="Phage_Integrase"/>
</dbReference>
<dbReference type="Pfam" id="PF13356">
    <property type="entry name" value="Arm-DNA-bind_3"/>
    <property type="match status" value="1"/>
</dbReference>
<evidence type="ECO:0000259" key="7">
    <source>
        <dbReference type="Pfam" id="PF13356"/>
    </source>
</evidence>
<dbReference type="PANTHER" id="PTHR30629:SF2">
    <property type="entry name" value="PROPHAGE INTEGRASE INTS-RELATED"/>
    <property type="match status" value="1"/>
</dbReference>
<dbReference type="InterPro" id="IPR011010">
    <property type="entry name" value="DNA_brk_join_enz"/>
</dbReference>
<reference evidence="8 9" key="1">
    <citation type="submission" date="2019-09" db="EMBL/GenBank/DDBJ databases">
        <title>Draft genome sequencing and comparative genomics of hatchery-associated Vibrios.</title>
        <authorList>
            <person name="Kehlet-Delgado H."/>
            <person name="Mueller R.S."/>
        </authorList>
    </citation>
    <scope>NUCLEOTIDE SEQUENCE [LARGE SCALE GENOMIC DNA]</scope>
    <source>
        <strain evidence="8 9">09-121-3</strain>
    </source>
</reference>
<comment type="caution">
    <text evidence="8">The sequence shown here is derived from an EMBL/GenBank/DDBJ whole genome shotgun (WGS) entry which is preliminary data.</text>
</comment>
<feature type="region of interest" description="Disordered" evidence="5">
    <location>
        <begin position="1"/>
        <end position="24"/>
    </location>
</feature>
<evidence type="ECO:0000259" key="6">
    <source>
        <dbReference type="Pfam" id="PF00589"/>
    </source>
</evidence>
<dbReference type="Gene3D" id="1.10.443.10">
    <property type="entry name" value="Intergrase catalytic core"/>
    <property type="match status" value="1"/>
</dbReference>
<dbReference type="RefSeq" id="WP_171354352.1">
    <property type="nucleotide sequence ID" value="NZ_VTXP01000035.1"/>
</dbReference>
<evidence type="ECO:0000313" key="9">
    <source>
        <dbReference type="Proteomes" id="UP000576645"/>
    </source>
</evidence>
<accession>A0AAP6ZU63</accession>
<dbReference type="PANTHER" id="PTHR30629">
    <property type="entry name" value="PROPHAGE INTEGRASE"/>
    <property type="match status" value="1"/>
</dbReference>
<feature type="domain" description="Integrase DNA-binding" evidence="7">
    <location>
        <begin position="4"/>
        <end position="86"/>
    </location>
</feature>
<keyword evidence="3" id="KW-0238">DNA-binding</keyword>